<feature type="transmembrane region" description="Helical" evidence="6">
    <location>
        <begin position="404"/>
        <end position="423"/>
    </location>
</feature>
<feature type="transmembrane region" description="Helical" evidence="6">
    <location>
        <begin position="443"/>
        <end position="464"/>
    </location>
</feature>
<name>A0A6A6UA80_9PEZI</name>
<organism evidence="7 8">
    <name type="scientific">Microthyrium microscopicum</name>
    <dbReference type="NCBI Taxonomy" id="703497"/>
    <lineage>
        <taxon>Eukaryota</taxon>
        <taxon>Fungi</taxon>
        <taxon>Dikarya</taxon>
        <taxon>Ascomycota</taxon>
        <taxon>Pezizomycotina</taxon>
        <taxon>Dothideomycetes</taxon>
        <taxon>Dothideomycetes incertae sedis</taxon>
        <taxon>Microthyriales</taxon>
        <taxon>Microthyriaceae</taxon>
        <taxon>Microthyrium</taxon>
    </lineage>
</organism>
<dbReference type="Proteomes" id="UP000799302">
    <property type="component" value="Unassembled WGS sequence"/>
</dbReference>
<comment type="subcellular location">
    <subcellularLocation>
        <location evidence="1">Membrane</location>
        <topology evidence="1">Multi-pass membrane protein</topology>
    </subcellularLocation>
</comment>
<evidence type="ECO:0008006" key="9">
    <source>
        <dbReference type="Google" id="ProtNLM"/>
    </source>
</evidence>
<keyword evidence="4 6" id="KW-0472">Membrane</keyword>
<evidence type="ECO:0000256" key="3">
    <source>
        <dbReference type="ARBA" id="ARBA00022989"/>
    </source>
</evidence>
<keyword evidence="3 6" id="KW-1133">Transmembrane helix</keyword>
<feature type="compositionally biased region" description="Polar residues" evidence="5">
    <location>
        <begin position="150"/>
        <end position="162"/>
    </location>
</feature>
<evidence type="ECO:0000313" key="7">
    <source>
        <dbReference type="EMBL" id="KAF2668850.1"/>
    </source>
</evidence>
<evidence type="ECO:0000256" key="1">
    <source>
        <dbReference type="ARBA" id="ARBA00004141"/>
    </source>
</evidence>
<feature type="transmembrane region" description="Helical" evidence="6">
    <location>
        <begin position="523"/>
        <end position="542"/>
    </location>
</feature>
<dbReference type="SUPFAM" id="SSF103473">
    <property type="entry name" value="MFS general substrate transporter"/>
    <property type="match status" value="1"/>
</dbReference>
<dbReference type="InterPro" id="IPR036259">
    <property type="entry name" value="MFS_trans_sf"/>
</dbReference>
<evidence type="ECO:0000256" key="4">
    <source>
        <dbReference type="ARBA" id="ARBA00023136"/>
    </source>
</evidence>
<keyword evidence="8" id="KW-1185">Reference proteome</keyword>
<evidence type="ECO:0000313" key="8">
    <source>
        <dbReference type="Proteomes" id="UP000799302"/>
    </source>
</evidence>
<feature type="region of interest" description="Disordered" evidence="5">
    <location>
        <begin position="132"/>
        <end position="198"/>
    </location>
</feature>
<feature type="region of interest" description="Disordered" evidence="5">
    <location>
        <begin position="246"/>
        <end position="298"/>
    </location>
</feature>
<dbReference type="AlphaFoldDB" id="A0A6A6UA80"/>
<accession>A0A6A6UA80</accession>
<dbReference type="GO" id="GO:0022857">
    <property type="term" value="F:transmembrane transporter activity"/>
    <property type="evidence" value="ECO:0007669"/>
    <property type="project" value="TreeGrafter"/>
</dbReference>
<feature type="transmembrane region" description="Helical" evidence="6">
    <location>
        <begin position="379"/>
        <end position="397"/>
    </location>
</feature>
<sequence>MVKKAQASPKEAFRLKAQALALGKLSTSTSHPQILKLKKSRTAHFDDQVVTIDHPPSTGSSTSIDIVSPHALRPNATEKILRTEPNEFDDREKLTMTMRHLDSLMDNVVTVSNEAVDFAISSHGLERRRYYSPSELDGSSDMPHDIPHPQANQSLESFSTVDLESGPSRAAPPPPVPKHQRREIASRAGSRHQAKMKDFAPQLNMEGAAGSYYRDFANHPPVREAPPVPAVTDAFLKAPESLRYRGQERSIESQVSPRTRKPSAPDPWIGMPAADSMPPKTSLKHRSTFPQGEEPYSTNRADFSPSPPHFVETALGHIHPVRRQPIARKWNSFQKRYTALIACLNTFNIGFQIGVYAGLVPQIQYQLGDPDHYALQGNIYLYIGLAISTWIFWPVPLLHGRKPYILTSLAFAIPLQFPQAIIVNTFRNPNNLTFRTGLLISRLLIGFLLGFANINAFTVLLDLFGASLQAEFPHQEVKDVEDVRRFGGGLGMWLGFWTFCSFGSIAIGFSIGAAIINSLNPQWGFYVACLLLVITMAINIITPETRRSAWRRTSQTKDQSISGRRSLLV</sequence>
<proteinExistence type="predicted"/>
<evidence type="ECO:0000256" key="5">
    <source>
        <dbReference type="SAM" id="MobiDB-lite"/>
    </source>
</evidence>
<dbReference type="PANTHER" id="PTHR23502">
    <property type="entry name" value="MAJOR FACILITATOR SUPERFAMILY"/>
    <property type="match status" value="1"/>
</dbReference>
<dbReference type="Gene3D" id="1.20.1250.20">
    <property type="entry name" value="MFS general substrate transporter like domains"/>
    <property type="match status" value="1"/>
</dbReference>
<keyword evidence="2 6" id="KW-0812">Transmembrane</keyword>
<evidence type="ECO:0000256" key="6">
    <source>
        <dbReference type="SAM" id="Phobius"/>
    </source>
</evidence>
<gene>
    <name evidence="7" type="ORF">BT63DRAFT_287032</name>
</gene>
<evidence type="ECO:0000256" key="2">
    <source>
        <dbReference type="ARBA" id="ARBA00022692"/>
    </source>
</evidence>
<dbReference type="OrthoDB" id="10250282at2759"/>
<dbReference type="PANTHER" id="PTHR23502:SF76">
    <property type="entry name" value="POLYAMINE TRANSPORT PROTEIN"/>
    <property type="match status" value="1"/>
</dbReference>
<reference evidence="7" key="1">
    <citation type="journal article" date="2020" name="Stud. Mycol.">
        <title>101 Dothideomycetes genomes: a test case for predicting lifestyles and emergence of pathogens.</title>
        <authorList>
            <person name="Haridas S."/>
            <person name="Albert R."/>
            <person name="Binder M."/>
            <person name="Bloem J."/>
            <person name="Labutti K."/>
            <person name="Salamov A."/>
            <person name="Andreopoulos B."/>
            <person name="Baker S."/>
            <person name="Barry K."/>
            <person name="Bills G."/>
            <person name="Bluhm B."/>
            <person name="Cannon C."/>
            <person name="Castanera R."/>
            <person name="Culley D."/>
            <person name="Daum C."/>
            <person name="Ezra D."/>
            <person name="Gonzalez J."/>
            <person name="Henrissat B."/>
            <person name="Kuo A."/>
            <person name="Liang C."/>
            <person name="Lipzen A."/>
            <person name="Lutzoni F."/>
            <person name="Magnuson J."/>
            <person name="Mondo S."/>
            <person name="Nolan M."/>
            <person name="Ohm R."/>
            <person name="Pangilinan J."/>
            <person name="Park H.-J."/>
            <person name="Ramirez L."/>
            <person name="Alfaro M."/>
            <person name="Sun H."/>
            <person name="Tritt A."/>
            <person name="Yoshinaga Y."/>
            <person name="Zwiers L.-H."/>
            <person name="Turgeon B."/>
            <person name="Goodwin S."/>
            <person name="Spatafora J."/>
            <person name="Crous P."/>
            <person name="Grigoriev I."/>
        </authorList>
    </citation>
    <scope>NUCLEOTIDE SEQUENCE</scope>
    <source>
        <strain evidence="7">CBS 115976</strain>
    </source>
</reference>
<dbReference type="GO" id="GO:0005886">
    <property type="term" value="C:plasma membrane"/>
    <property type="evidence" value="ECO:0007669"/>
    <property type="project" value="TreeGrafter"/>
</dbReference>
<feature type="transmembrane region" description="Helical" evidence="6">
    <location>
        <begin position="494"/>
        <end position="517"/>
    </location>
</feature>
<dbReference type="EMBL" id="MU004236">
    <property type="protein sequence ID" value="KAF2668850.1"/>
    <property type="molecule type" value="Genomic_DNA"/>
</dbReference>
<feature type="transmembrane region" description="Helical" evidence="6">
    <location>
        <begin position="337"/>
        <end position="359"/>
    </location>
</feature>
<protein>
    <recommendedName>
        <fullName evidence="9">MFS general substrate transporter</fullName>
    </recommendedName>
</protein>